<evidence type="ECO:0000313" key="3">
    <source>
        <dbReference type="EMBL" id="KAK3283847.1"/>
    </source>
</evidence>
<dbReference type="EMBL" id="LGRX02002624">
    <property type="protein sequence ID" value="KAK3283847.1"/>
    <property type="molecule type" value="Genomic_DNA"/>
</dbReference>
<dbReference type="InterPro" id="IPR050158">
    <property type="entry name" value="Ubiquitin_ubiquitin-like"/>
</dbReference>
<sequence>MLRAAGCHVIGPQKGCSQEKDESGKYLHPRWNALFIRTLTDKTIIVPLTDDVWRGTVMELKQRIHDKEGIPPDQQRLVFGGNDLEDQEVFEDACMGRECEITLHLAAAADPEHCEAKMYAAFLAQPSDPSATSTCPQAVLDAATAIEECVENAVVLGPGVTSMCLGENLSHAVNPDLSTAAVLLSMGYNAASQHLDAENLCAKLLRLIPAAMKGTSTLPPPVPLALLLLGRVHHAQRLPSCGTRCIPLKVAIDMKNEYCSAPL</sequence>
<dbReference type="AlphaFoldDB" id="A0AAE0LG15"/>
<dbReference type="Pfam" id="PF00240">
    <property type="entry name" value="ubiquitin"/>
    <property type="match status" value="1"/>
</dbReference>
<dbReference type="GO" id="GO:0003729">
    <property type="term" value="F:mRNA binding"/>
    <property type="evidence" value="ECO:0007669"/>
    <property type="project" value="UniProtKB-ARBA"/>
</dbReference>
<keyword evidence="1" id="KW-1017">Isopeptide bond</keyword>
<dbReference type="PANTHER" id="PTHR10666">
    <property type="entry name" value="UBIQUITIN"/>
    <property type="match status" value="1"/>
</dbReference>
<comment type="caution">
    <text evidence="3">The sequence shown here is derived from an EMBL/GenBank/DDBJ whole genome shotgun (WGS) entry which is preliminary data.</text>
</comment>
<name>A0AAE0LG15_9CHLO</name>
<dbReference type="PROSITE" id="PS00299">
    <property type="entry name" value="UBIQUITIN_1"/>
    <property type="match status" value="1"/>
</dbReference>
<dbReference type="InterPro" id="IPR019954">
    <property type="entry name" value="Ubiquitin_CS"/>
</dbReference>
<dbReference type="InterPro" id="IPR000626">
    <property type="entry name" value="Ubiquitin-like_dom"/>
</dbReference>
<protein>
    <recommendedName>
        <fullName evidence="2">Ubiquitin-like domain-containing protein</fullName>
    </recommendedName>
</protein>
<gene>
    <name evidence="3" type="ORF">CYMTET_8473</name>
</gene>
<dbReference type="PROSITE" id="PS50053">
    <property type="entry name" value="UBIQUITIN_2"/>
    <property type="match status" value="1"/>
</dbReference>
<dbReference type="InterPro" id="IPR029071">
    <property type="entry name" value="Ubiquitin-like_domsf"/>
</dbReference>
<proteinExistence type="predicted"/>
<dbReference type="SUPFAM" id="SSF54236">
    <property type="entry name" value="Ubiquitin-like"/>
    <property type="match status" value="1"/>
</dbReference>
<keyword evidence="4" id="KW-1185">Reference proteome</keyword>
<dbReference type="Gene3D" id="3.10.20.90">
    <property type="entry name" value="Phosphatidylinositol 3-kinase Catalytic Subunit, Chain A, domain 1"/>
    <property type="match status" value="1"/>
</dbReference>
<evidence type="ECO:0000259" key="2">
    <source>
        <dbReference type="PROSITE" id="PS50053"/>
    </source>
</evidence>
<feature type="domain" description="Ubiquitin-like" evidence="2">
    <location>
        <begin position="56"/>
        <end position="105"/>
    </location>
</feature>
<accession>A0AAE0LG15</accession>
<dbReference type="Proteomes" id="UP001190700">
    <property type="component" value="Unassembled WGS sequence"/>
</dbReference>
<dbReference type="SMART" id="SM00213">
    <property type="entry name" value="UBQ"/>
    <property type="match status" value="1"/>
</dbReference>
<evidence type="ECO:0000313" key="4">
    <source>
        <dbReference type="Proteomes" id="UP001190700"/>
    </source>
</evidence>
<reference evidence="3 4" key="1">
    <citation type="journal article" date="2015" name="Genome Biol. Evol.">
        <title>Comparative Genomics of a Bacterivorous Green Alga Reveals Evolutionary Causalities and Consequences of Phago-Mixotrophic Mode of Nutrition.</title>
        <authorList>
            <person name="Burns J.A."/>
            <person name="Paasch A."/>
            <person name="Narechania A."/>
            <person name="Kim E."/>
        </authorList>
    </citation>
    <scope>NUCLEOTIDE SEQUENCE [LARGE SCALE GENOMIC DNA]</scope>
    <source>
        <strain evidence="3 4">PLY_AMNH</strain>
    </source>
</reference>
<organism evidence="3 4">
    <name type="scientific">Cymbomonas tetramitiformis</name>
    <dbReference type="NCBI Taxonomy" id="36881"/>
    <lineage>
        <taxon>Eukaryota</taxon>
        <taxon>Viridiplantae</taxon>
        <taxon>Chlorophyta</taxon>
        <taxon>Pyramimonadophyceae</taxon>
        <taxon>Pyramimonadales</taxon>
        <taxon>Pyramimonadaceae</taxon>
        <taxon>Cymbomonas</taxon>
    </lineage>
</organism>
<evidence type="ECO:0000256" key="1">
    <source>
        <dbReference type="ARBA" id="ARBA00022499"/>
    </source>
</evidence>